<dbReference type="InterPro" id="IPR045004">
    <property type="entry name" value="ECH_dom"/>
</dbReference>
<reference evidence="5 6" key="1">
    <citation type="submission" date="2016-04" db="EMBL/GenBank/DDBJ databases">
        <title>Draft Genome Sequences of Staphylococcus capitis Strain H36, S. capitis Strain H65, S. cohnii Strain H62, S. hominis Strain H69, Mycobacterium iranicum Strain H39, Plantibacter sp. Strain H53, Pseudomonas oryzihabitans Strain H72, and Microbacterium sp. Strain H83, isolated from residential settings.</title>
        <authorList>
            <person name="Lymperopoulou D."/>
            <person name="Adams R.I."/>
            <person name="Lindow S."/>
            <person name="Coil D.A."/>
            <person name="Jospin G."/>
            <person name="Eisen J.A."/>
        </authorList>
    </citation>
    <scope>NUCLEOTIDE SEQUENCE [LARGE SCALE GENOMIC DNA]</scope>
    <source>
        <strain evidence="5 6">H72</strain>
    </source>
</reference>
<proteinExistence type="predicted"/>
<dbReference type="InterPro" id="IPR032259">
    <property type="entry name" value="HIBYL-CoA-H"/>
</dbReference>
<organism evidence="5 6">
    <name type="scientific">Pseudomonas oryzihabitans</name>
    <dbReference type="NCBI Taxonomy" id="47885"/>
    <lineage>
        <taxon>Bacteria</taxon>
        <taxon>Pseudomonadati</taxon>
        <taxon>Pseudomonadota</taxon>
        <taxon>Gammaproteobacteria</taxon>
        <taxon>Pseudomonadales</taxon>
        <taxon>Pseudomonadaceae</taxon>
        <taxon>Pseudomonas</taxon>
    </lineage>
</organism>
<dbReference type="AlphaFoldDB" id="A0A178L9Q9"/>
<accession>A0A178L9Q9</accession>
<dbReference type="RefSeq" id="WP_064308846.1">
    <property type="nucleotide sequence ID" value="NZ_LWCR01000036.1"/>
</dbReference>
<dbReference type="GO" id="GO:0006574">
    <property type="term" value="P:L-valine catabolic process"/>
    <property type="evidence" value="ECO:0007669"/>
    <property type="project" value="TreeGrafter"/>
</dbReference>
<feature type="domain" description="Enoyl-CoA hydratase/isomerase" evidence="4">
    <location>
        <begin position="15"/>
        <end position="344"/>
    </location>
</feature>
<dbReference type="Proteomes" id="UP000078356">
    <property type="component" value="Unassembled WGS sequence"/>
</dbReference>
<comment type="caution">
    <text evidence="5">The sequence shown here is derived from an EMBL/GenBank/DDBJ whole genome shotgun (WGS) entry which is preliminary data.</text>
</comment>
<sequence length="350" mass="38305">MSDAKVLLERRGGVGYLILNRPTGLNALDLEMVRALHGALRDWEQDPGVRVIVLRGNGPKAFCAGGDVRALYDSYQRGDDLHLTFFTEEYALDLALHRYPKPVLALAHGLVLGGGMGLVQAARLRIVSERTRMAMPETAIGYFPDVGASHFLPRLPDQLGLYLGLTGVQIGPADALAAGLADVFIAEATTDDLLQRLEAATAQGPTDLAALLQEFATAPAESARLTDLRPAIAEHFAAATVEELRGSLQAESCSAYRDWAQETLSTLDARSPLAVATALELLRQGSGLSLEQCFALELHLDRRWFEKGEIIEGVRAMLVDKDRTPHWNPARWQDLDPRRVAAFFTDFRHS</sequence>
<dbReference type="OrthoDB" id="9790967at2"/>
<name>A0A178L9Q9_9PSED</name>
<evidence type="ECO:0000256" key="3">
    <source>
        <dbReference type="ARBA" id="ARBA00022801"/>
    </source>
</evidence>
<dbReference type="NCBIfam" id="NF004127">
    <property type="entry name" value="PRK05617.1"/>
    <property type="match status" value="1"/>
</dbReference>
<dbReference type="GO" id="GO:0003860">
    <property type="term" value="F:3-hydroxyisobutyryl-CoA hydrolase activity"/>
    <property type="evidence" value="ECO:0007669"/>
    <property type="project" value="UniProtKB-EC"/>
</dbReference>
<dbReference type="EMBL" id="LWCR01000036">
    <property type="protein sequence ID" value="OAN26327.1"/>
    <property type="molecule type" value="Genomic_DNA"/>
</dbReference>
<dbReference type="PANTHER" id="PTHR43176">
    <property type="entry name" value="3-HYDROXYISOBUTYRYL-COA HYDROLASE-RELATED"/>
    <property type="match status" value="1"/>
</dbReference>
<dbReference type="SUPFAM" id="SSF52096">
    <property type="entry name" value="ClpP/crotonase"/>
    <property type="match status" value="1"/>
</dbReference>
<dbReference type="PANTHER" id="PTHR43176:SF3">
    <property type="entry name" value="3-HYDROXYISOBUTYRYL-COA HYDROLASE, MITOCHONDRIAL"/>
    <property type="match status" value="1"/>
</dbReference>
<protein>
    <recommendedName>
        <fullName evidence="2">3-hydroxyisobutyryl-CoA hydrolase</fullName>
        <ecNumber evidence="2">3.1.2.4</ecNumber>
    </recommendedName>
</protein>
<dbReference type="Gene3D" id="3.90.226.10">
    <property type="entry name" value="2-enoyl-CoA Hydratase, Chain A, domain 1"/>
    <property type="match status" value="1"/>
</dbReference>
<evidence type="ECO:0000256" key="2">
    <source>
        <dbReference type="ARBA" id="ARBA00011915"/>
    </source>
</evidence>
<gene>
    <name evidence="5" type="ORF">A4V15_22780</name>
</gene>
<dbReference type="CDD" id="cd06558">
    <property type="entry name" value="crotonase-like"/>
    <property type="match status" value="1"/>
</dbReference>
<evidence type="ECO:0000313" key="6">
    <source>
        <dbReference type="Proteomes" id="UP000078356"/>
    </source>
</evidence>
<keyword evidence="3" id="KW-0378">Hydrolase</keyword>
<evidence type="ECO:0000259" key="4">
    <source>
        <dbReference type="Pfam" id="PF16113"/>
    </source>
</evidence>
<evidence type="ECO:0000313" key="5">
    <source>
        <dbReference type="EMBL" id="OAN26327.1"/>
    </source>
</evidence>
<dbReference type="Pfam" id="PF16113">
    <property type="entry name" value="ECH_2"/>
    <property type="match status" value="1"/>
</dbReference>
<evidence type="ECO:0000256" key="1">
    <source>
        <dbReference type="ARBA" id="ARBA00001709"/>
    </source>
</evidence>
<comment type="catalytic activity">
    <reaction evidence="1">
        <text>3-hydroxy-2-methylpropanoyl-CoA + H2O = 3-hydroxy-2-methylpropanoate + CoA + H(+)</text>
        <dbReference type="Rhea" id="RHEA:20888"/>
        <dbReference type="ChEBI" id="CHEBI:11805"/>
        <dbReference type="ChEBI" id="CHEBI:15377"/>
        <dbReference type="ChEBI" id="CHEBI:15378"/>
        <dbReference type="ChEBI" id="CHEBI:57287"/>
        <dbReference type="ChEBI" id="CHEBI:57340"/>
        <dbReference type="EC" id="3.1.2.4"/>
    </reaction>
</comment>
<dbReference type="EC" id="3.1.2.4" evidence="2"/>
<dbReference type="InterPro" id="IPR029045">
    <property type="entry name" value="ClpP/crotonase-like_dom_sf"/>
</dbReference>